<evidence type="ECO:0000256" key="10">
    <source>
        <dbReference type="PROSITE-ProRule" id="PRU01360"/>
    </source>
</evidence>
<evidence type="ECO:0000256" key="4">
    <source>
        <dbReference type="ARBA" id="ARBA00022692"/>
    </source>
</evidence>
<dbReference type="EMBL" id="JBHULS010000001">
    <property type="protein sequence ID" value="MFD2550944.1"/>
    <property type="molecule type" value="Genomic_DNA"/>
</dbReference>
<dbReference type="PROSITE" id="PS52016">
    <property type="entry name" value="TONB_DEPENDENT_REC_3"/>
    <property type="match status" value="1"/>
</dbReference>
<keyword evidence="6 11" id="KW-0798">TonB box</keyword>
<feature type="domain" description="TonB-dependent receptor-like beta-barrel" evidence="14">
    <location>
        <begin position="232"/>
        <end position="739"/>
    </location>
</feature>
<feature type="compositionally biased region" description="Basic and acidic residues" evidence="12">
    <location>
        <begin position="373"/>
        <end position="415"/>
    </location>
</feature>
<dbReference type="SUPFAM" id="SSF56935">
    <property type="entry name" value="Porins"/>
    <property type="match status" value="1"/>
</dbReference>
<evidence type="ECO:0000259" key="15">
    <source>
        <dbReference type="Pfam" id="PF07715"/>
    </source>
</evidence>
<keyword evidence="4 10" id="KW-0812">Transmembrane</keyword>
<feature type="signal peptide" evidence="13">
    <location>
        <begin position="1"/>
        <end position="18"/>
    </location>
</feature>
<dbReference type="Gene3D" id="2.40.170.20">
    <property type="entry name" value="TonB-dependent receptor, beta-barrel domain"/>
    <property type="match status" value="1"/>
</dbReference>
<dbReference type="InterPro" id="IPR012910">
    <property type="entry name" value="Plug_dom"/>
</dbReference>
<keyword evidence="3 10" id="KW-1134">Transmembrane beta strand</keyword>
<dbReference type="Pfam" id="PF00593">
    <property type="entry name" value="TonB_dep_Rec_b-barrel"/>
    <property type="match status" value="1"/>
</dbReference>
<keyword evidence="5 13" id="KW-0732">Signal</keyword>
<dbReference type="PANTHER" id="PTHR30069:SF29">
    <property type="entry name" value="HEMOGLOBIN AND HEMOGLOBIN-HAPTOGLOBIN-BINDING PROTEIN 1-RELATED"/>
    <property type="match status" value="1"/>
</dbReference>
<evidence type="ECO:0000256" key="2">
    <source>
        <dbReference type="ARBA" id="ARBA00022448"/>
    </source>
</evidence>
<feature type="chain" id="PRO_5046952081" evidence="13">
    <location>
        <begin position="19"/>
        <end position="771"/>
    </location>
</feature>
<protein>
    <submittedName>
        <fullName evidence="16">TonB-dependent receptor domain-containing protein</fullName>
    </submittedName>
</protein>
<evidence type="ECO:0000256" key="12">
    <source>
        <dbReference type="SAM" id="MobiDB-lite"/>
    </source>
</evidence>
<evidence type="ECO:0000313" key="17">
    <source>
        <dbReference type="Proteomes" id="UP001597472"/>
    </source>
</evidence>
<dbReference type="Gene3D" id="2.170.130.10">
    <property type="entry name" value="TonB-dependent receptor, plug domain"/>
    <property type="match status" value="1"/>
</dbReference>
<dbReference type="Proteomes" id="UP001597472">
    <property type="component" value="Unassembled WGS sequence"/>
</dbReference>
<evidence type="ECO:0000313" key="16">
    <source>
        <dbReference type="EMBL" id="MFD2550944.1"/>
    </source>
</evidence>
<comment type="caution">
    <text evidence="16">The sequence shown here is derived from an EMBL/GenBank/DDBJ whole genome shotgun (WGS) entry which is preliminary data.</text>
</comment>
<dbReference type="PANTHER" id="PTHR30069">
    <property type="entry name" value="TONB-DEPENDENT OUTER MEMBRANE RECEPTOR"/>
    <property type="match status" value="1"/>
</dbReference>
<evidence type="ECO:0000256" key="11">
    <source>
        <dbReference type="RuleBase" id="RU003357"/>
    </source>
</evidence>
<evidence type="ECO:0000256" key="9">
    <source>
        <dbReference type="ARBA" id="ARBA00023237"/>
    </source>
</evidence>
<accession>A0ABW5KRG0</accession>
<dbReference type="Gene3D" id="2.60.40.1120">
    <property type="entry name" value="Carboxypeptidase-like, regulatory domain"/>
    <property type="match status" value="1"/>
</dbReference>
<dbReference type="InterPro" id="IPR039426">
    <property type="entry name" value="TonB-dep_rcpt-like"/>
</dbReference>
<feature type="region of interest" description="Disordered" evidence="12">
    <location>
        <begin position="373"/>
        <end position="422"/>
    </location>
</feature>
<evidence type="ECO:0000256" key="7">
    <source>
        <dbReference type="ARBA" id="ARBA00023136"/>
    </source>
</evidence>
<reference evidence="17" key="1">
    <citation type="journal article" date="2019" name="Int. J. Syst. Evol. Microbiol.">
        <title>The Global Catalogue of Microorganisms (GCM) 10K type strain sequencing project: providing services to taxonomists for standard genome sequencing and annotation.</title>
        <authorList>
            <consortium name="The Broad Institute Genomics Platform"/>
            <consortium name="The Broad Institute Genome Sequencing Center for Infectious Disease"/>
            <person name="Wu L."/>
            <person name="Ma J."/>
        </authorList>
    </citation>
    <scope>NUCLEOTIDE SEQUENCE [LARGE SCALE GENOMIC DNA]</scope>
    <source>
        <strain evidence="17">KCTC 42587</strain>
    </source>
</reference>
<keyword evidence="17" id="KW-1185">Reference proteome</keyword>
<evidence type="ECO:0000256" key="1">
    <source>
        <dbReference type="ARBA" id="ARBA00004571"/>
    </source>
</evidence>
<dbReference type="SUPFAM" id="SSF49464">
    <property type="entry name" value="Carboxypeptidase regulatory domain-like"/>
    <property type="match status" value="1"/>
</dbReference>
<dbReference type="Pfam" id="PF07715">
    <property type="entry name" value="Plug"/>
    <property type="match status" value="1"/>
</dbReference>
<dbReference type="InterPro" id="IPR037066">
    <property type="entry name" value="Plug_dom_sf"/>
</dbReference>
<keyword evidence="7 10" id="KW-0472">Membrane</keyword>
<name>A0ABW5KRG0_9FLAO</name>
<proteinExistence type="inferred from homology"/>
<evidence type="ECO:0000256" key="3">
    <source>
        <dbReference type="ARBA" id="ARBA00022452"/>
    </source>
</evidence>
<dbReference type="InterPro" id="IPR036942">
    <property type="entry name" value="Beta-barrel_TonB_sf"/>
</dbReference>
<evidence type="ECO:0000256" key="13">
    <source>
        <dbReference type="SAM" id="SignalP"/>
    </source>
</evidence>
<dbReference type="InterPro" id="IPR000531">
    <property type="entry name" value="Beta-barrel_TonB"/>
</dbReference>
<comment type="similarity">
    <text evidence="10 11">Belongs to the TonB-dependent receptor family.</text>
</comment>
<keyword evidence="9 10" id="KW-0998">Cell outer membrane</keyword>
<feature type="domain" description="TonB-dependent receptor plug" evidence="15">
    <location>
        <begin position="120"/>
        <end position="219"/>
    </location>
</feature>
<evidence type="ECO:0000256" key="8">
    <source>
        <dbReference type="ARBA" id="ARBA00023170"/>
    </source>
</evidence>
<evidence type="ECO:0000256" key="5">
    <source>
        <dbReference type="ARBA" id="ARBA00022729"/>
    </source>
</evidence>
<comment type="subcellular location">
    <subcellularLocation>
        <location evidence="1 10">Cell outer membrane</location>
        <topology evidence="1 10">Multi-pass membrane protein</topology>
    </subcellularLocation>
</comment>
<dbReference type="Pfam" id="PF13715">
    <property type="entry name" value="CarbopepD_reg_2"/>
    <property type="match status" value="1"/>
</dbReference>
<evidence type="ECO:0000259" key="14">
    <source>
        <dbReference type="Pfam" id="PF00593"/>
    </source>
</evidence>
<evidence type="ECO:0000256" key="6">
    <source>
        <dbReference type="ARBA" id="ARBA00023077"/>
    </source>
</evidence>
<keyword evidence="8 16" id="KW-0675">Receptor</keyword>
<gene>
    <name evidence="16" type="ORF">ACFSQP_03850</name>
</gene>
<dbReference type="InterPro" id="IPR008969">
    <property type="entry name" value="CarboxyPept-like_regulatory"/>
</dbReference>
<sequence>MKTILTIFFMAVASVALGQNTVTGVVTDSDTGEGLPYVNIYFPQLEKGTTTNETGAFTLKNLPSGTYALVYSYVGFETKSINVSIPITEPIALSLASSAIEMEAVIVSTPFHKLQSDNVMMVQRQTMAELKSSGAVTLGEGISNIPGVEGVSTGLGITKPVIRGLTSNRVLVYTQGVRLENQQFGDEHGLGLSDAGVASVEVIKGPASLLYGSDALGGVLYINPEKFARENTSQGEVNGNYFSNTQGYSTGAAYKASGEAFKVLFRGSVSEHADYNTADYRVTNTRFKEQDFKAGLGYQGTHFKTELRYNVNRSKIGIPHEIGEQSTNYEPLLPFQELTNHIFSSRSTLFFKQSKLEFNLGYIYNDRKEFEDDHHHHDHAHDHEHEGEEHEGEEHHDHDHADHDEHGEHDEHDAMHGSGNEDMLHPALHMKLKTANYDIKYHLPGKGNFETVVGVQGMHQINTNYGEEVLVPDAITTDFGVLAMSHIHFDKADLQVGVRYDKRWIDINNSLNKTFNSFNGALGAKTNITKQITARLNLATGFRAPNLAELTSDGVHHGTNRYEIGNVNLNTEQNFQTDLALEYKNKHAAFYVNGFYNHINNYIYLSPNGSFINNNPVFNYLQDNAALYGGEIGLHVHPHPIHWLHYQASFETVTGKLNSGAYLPLIPANSLSNTIRAEWDMQDVGSTFAFVKLQSVFNQKNVSAFESSTSGYNLLSAGIGGTFKVFNKDLSLTITGTNLTDKTYINHLSRLKPDGIFNMGRNFSFGLTYTL</sequence>
<organism evidence="16 17">
    <name type="scientific">Bizionia sediminis</name>
    <dbReference type="NCBI Taxonomy" id="1737064"/>
    <lineage>
        <taxon>Bacteria</taxon>
        <taxon>Pseudomonadati</taxon>
        <taxon>Bacteroidota</taxon>
        <taxon>Flavobacteriia</taxon>
        <taxon>Flavobacteriales</taxon>
        <taxon>Flavobacteriaceae</taxon>
        <taxon>Bizionia</taxon>
    </lineage>
</organism>
<dbReference type="RefSeq" id="WP_376891917.1">
    <property type="nucleotide sequence ID" value="NZ_JBHULS010000001.1"/>
</dbReference>
<keyword evidence="2 10" id="KW-0813">Transport</keyword>